<evidence type="ECO:0000256" key="2">
    <source>
        <dbReference type="ARBA" id="ARBA00022840"/>
    </source>
</evidence>
<comment type="caution">
    <text evidence="5">The sequence shown here is derived from an EMBL/GenBank/DDBJ whole genome shotgun (WGS) entry which is preliminary data.</text>
</comment>
<dbReference type="CDD" id="cd02022">
    <property type="entry name" value="DPCK"/>
    <property type="match status" value="1"/>
</dbReference>
<keyword evidence="1 3" id="KW-0547">Nucleotide-binding</keyword>
<accession>A0A9D1U2Z4</accession>
<feature type="binding site" evidence="3">
    <location>
        <begin position="10"/>
        <end position="15"/>
    </location>
    <ligand>
        <name>ATP</name>
        <dbReference type="ChEBI" id="CHEBI:30616"/>
    </ligand>
</feature>
<keyword evidence="3 5" id="KW-0808">Transferase</keyword>
<dbReference type="InterPro" id="IPR027417">
    <property type="entry name" value="P-loop_NTPase"/>
</dbReference>
<evidence type="ECO:0000313" key="5">
    <source>
        <dbReference type="EMBL" id="HIW69792.1"/>
    </source>
</evidence>
<comment type="catalytic activity">
    <reaction evidence="3">
        <text>3'-dephospho-CoA + ATP = ADP + CoA + H(+)</text>
        <dbReference type="Rhea" id="RHEA:18245"/>
        <dbReference type="ChEBI" id="CHEBI:15378"/>
        <dbReference type="ChEBI" id="CHEBI:30616"/>
        <dbReference type="ChEBI" id="CHEBI:57287"/>
        <dbReference type="ChEBI" id="CHEBI:57328"/>
        <dbReference type="ChEBI" id="CHEBI:456216"/>
        <dbReference type="EC" id="2.7.1.24"/>
    </reaction>
</comment>
<reference evidence="5" key="1">
    <citation type="journal article" date="2021" name="PeerJ">
        <title>Extensive microbial diversity within the chicken gut microbiome revealed by metagenomics and culture.</title>
        <authorList>
            <person name="Gilroy R."/>
            <person name="Ravi A."/>
            <person name="Getino M."/>
            <person name="Pursley I."/>
            <person name="Horton D.L."/>
            <person name="Alikhan N.F."/>
            <person name="Baker D."/>
            <person name="Gharbi K."/>
            <person name="Hall N."/>
            <person name="Watson M."/>
            <person name="Adriaenssens E.M."/>
            <person name="Foster-Nyarko E."/>
            <person name="Jarju S."/>
            <person name="Secka A."/>
            <person name="Antonio M."/>
            <person name="Oren A."/>
            <person name="Chaudhuri R.R."/>
            <person name="La Ragione R."/>
            <person name="Hildebrand F."/>
            <person name="Pallen M.J."/>
        </authorList>
    </citation>
    <scope>NUCLEOTIDE SEQUENCE</scope>
    <source>
        <strain evidence="5">ChiHejej3B27-2180</strain>
    </source>
</reference>
<organism evidence="5 6">
    <name type="scientific">Candidatus Limosilactobacillus merdipullorum</name>
    <dbReference type="NCBI Taxonomy" id="2838653"/>
    <lineage>
        <taxon>Bacteria</taxon>
        <taxon>Bacillati</taxon>
        <taxon>Bacillota</taxon>
        <taxon>Bacilli</taxon>
        <taxon>Lactobacillales</taxon>
        <taxon>Lactobacillaceae</taxon>
        <taxon>Limosilactobacillus</taxon>
    </lineage>
</organism>
<dbReference type="EMBL" id="DXGK01000006">
    <property type="protein sequence ID" value="HIW69792.1"/>
    <property type="molecule type" value="Genomic_DNA"/>
</dbReference>
<comment type="similarity">
    <text evidence="3">Belongs to the CoaE family.</text>
</comment>
<keyword evidence="3" id="KW-0963">Cytoplasm</keyword>
<gene>
    <name evidence="3 5" type="primary">coaE</name>
    <name evidence="5" type="ORF">H9876_00180</name>
</gene>
<dbReference type="SUPFAM" id="SSF52540">
    <property type="entry name" value="P-loop containing nucleoside triphosphate hydrolases"/>
    <property type="match status" value="1"/>
</dbReference>
<dbReference type="Gene3D" id="3.40.50.300">
    <property type="entry name" value="P-loop containing nucleotide triphosphate hydrolases"/>
    <property type="match status" value="1"/>
</dbReference>
<evidence type="ECO:0000256" key="4">
    <source>
        <dbReference type="NCBIfam" id="TIGR00152"/>
    </source>
</evidence>
<sequence>MIVGITGGIATGKSTVSQLFRKAGWQVIDADQVAHQVRDYNPQVRRALIERFGAQLFATGKLDTKLLGSMVFDDHQALADLNALLQPLIRQEIKRQVQAAVERPLVLEIQLLVEQHYQSLCDVVVVAATSKRRQLQRLVQRDHLNTHEAQSRIAAQLPLTAKIKQADWVIDNNSTYRKTVLQTAWLIDYLSQKKGV</sequence>
<keyword evidence="3" id="KW-0173">Coenzyme A biosynthesis</keyword>
<dbReference type="GO" id="GO:0005737">
    <property type="term" value="C:cytoplasm"/>
    <property type="evidence" value="ECO:0007669"/>
    <property type="project" value="UniProtKB-SubCell"/>
</dbReference>
<dbReference type="PANTHER" id="PTHR10695">
    <property type="entry name" value="DEPHOSPHO-COA KINASE-RELATED"/>
    <property type="match status" value="1"/>
</dbReference>
<evidence type="ECO:0000313" key="6">
    <source>
        <dbReference type="Proteomes" id="UP000886878"/>
    </source>
</evidence>
<dbReference type="Pfam" id="PF01121">
    <property type="entry name" value="CoaE"/>
    <property type="match status" value="1"/>
</dbReference>
<dbReference type="GO" id="GO:0004140">
    <property type="term" value="F:dephospho-CoA kinase activity"/>
    <property type="evidence" value="ECO:0007669"/>
    <property type="project" value="UniProtKB-UniRule"/>
</dbReference>
<dbReference type="GO" id="GO:0005524">
    <property type="term" value="F:ATP binding"/>
    <property type="evidence" value="ECO:0007669"/>
    <property type="project" value="UniProtKB-UniRule"/>
</dbReference>
<reference evidence="5" key="2">
    <citation type="submission" date="2021-04" db="EMBL/GenBank/DDBJ databases">
        <authorList>
            <person name="Gilroy R."/>
        </authorList>
    </citation>
    <scope>NUCLEOTIDE SEQUENCE</scope>
    <source>
        <strain evidence="5">ChiHejej3B27-2180</strain>
    </source>
</reference>
<evidence type="ECO:0000256" key="3">
    <source>
        <dbReference type="HAMAP-Rule" id="MF_00376"/>
    </source>
</evidence>
<comment type="function">
    <text evidence="3">Catalyzes the phosphorylation of the 3'-hydroxyl group of dephosphocoenzyme A to form coenzyme A.</text>
</comment>
<comment type="subcellular location">
    <subcellularLocation>
        <location evidence="3">Cytoplasm</location>
    </subcellularLocation>
</comment>
<name>A0A9D1U2Z4_9LACO</name>
<keyword evidence="2 3" id="KW-0067">ATP-binding</keyword>
<protein>
    <recommendedName>
        <fullName evidence="3 4">Dephospho-CoA kinase</fullName>
        <ecNumber evidence="3 4">2.7.1.24</ecNumber>
    </recommendedName>
    <alternativeName>
        <fullName evidence="3">Dephosphocoenzyme A kinase</fullName>
    </alternativeName>
</protein>
<comment type="pathway">
    <text evidence="3">Cofactor biosynthesis; coenzyme A biosynthesis; CoA from (R)-pantothenate: step 5/5.</text>
</comment>
<dbReference type="Proteomes" id="UP000886878">
    <property type="component" value="Unassembled WGS sequence"/>
</dbReference>
<proteinExistence type="inferred from homology"/>
<dbReference type="NCBIfam" id="TIGR00152">
    <property type="entry name" value="dephospho-CoA kinase"/>
    <property type="match status" value="1"/>
</dbReference>
<keyword evidence="3 5" id="KW-0418">Kinase</keyword>
<dbReference type="PANTHER" id="PTHR10695:SF46">
    <property type="entry name" value="BIFUNCTIONAL COENZYME A SYNTHASE-RELATED"/>
    <property type="match status" value="1"/>
</dbReference>
<dbReference type="InterPro" id="IPR001977">
    <property type="entry name" value="Depp_CoAkinase"/>
</dbReference>
<dbReference type="EC" id="2.7.1.24" evidence="3 4"/>
<dbReference type="PROSITE" id="PS51219">
    <property type="entry name" value="DPCK"/>
    <property type="match status" value="1"/>
</dbReference>
<dbReference type="HAMAP" id="MF_00376">
    <property type="entry name" value="Dephospho_CoA_kinase"/>
    <property type="match status" value="1"/>
</dbReference>
<dbReference type="GO" id="GO:0015937">
    <property type="term" value="P:coenzyme A biosynthetic process"/>
    <property type="evidence" value="ECO:0007669"/>
    <property type="project" value="UniProtKB-UniRule"/>
</dbReference>
<evidence type="ECO:0000256" key="1">
    <source>
        <dbReference type="ARBA" id="ARBA00022741"/>
    </source>
</evidence>
<dbReference type="AlphaFoldDB" id="A0A9D1U2Z4"/>